<feature type="region of interest" description="Disordered" evidence="1">
    <location>
        <begin position="56"/>
        <end position="98"/>
    </location>
</feature>
<gene>
    <name evidence="2" type="ORF">GCM10010246_53130</name>
</gene>
<dbReference type="Proteomes" id="UP001500253">
    <property type="component" value="Unassembled WGS sequence"/>
</dbReference>
<protein>
    <recommendedName>
        <fullName evidence="4">Secreted protein</fullName>
    </recommendedName>
</protein>
<organism evidence="2 3">
    <name type="scientific">Streptomyces cuspidosporus</name>
    <dbReference type="NCBI Taxonomy" id="66882"/>
    <lineage>
        <taxon>Bacteria</taxon>
        <taxon>Bacillati</taxon>
        <taxon>Actinomycetota</taxon>
        <taxon>Actinomycetes</taxon>
        <taxon>Kitasatosporales</taxon>
        <taxon>Streptomycetaceae</taxon>
        <taxon>Streptomyces</taxon>
    </lineage>
</organism>
<comment type="caution">
    <text evidence="2">The sequence shown here is derived from an EMBL/GenBank/DDBJ whole genome shotgun (WGS) entry which is preliminary data.</text>
</comment>
<accession>A0ABP5TRD5</accession>
<feature type="compositionally biased region" description="Basic and acidic residues" evidence="1">
    <location>
        <begin position="86"/>
        <end position="98"/>
    </location>
</feature>
<evidence type="ECO:0000313" key="3">
    <source>
        <dbReference type="Proteomes" id="UP001500253"/>
    </source>
</evidence>
<dbReference type="EMBL" id="BAAASD010000026">
    <property type="protein sequence ID" value="GAA2357093.1"/>
    <property type="molecule type" value="Genomic_DNA"/>
</dbReference>
<sequence>MPDSQSWVVSTLGAAVAVAARPAVENSPAADTAAAPLRNPRRSMRRLPSLWCESPEGIEAQRAPGKSQLCPPVPPGAAPGAKGGKGGREGRGAAEDRS</sequence>
<proteinExistence type="predicted"/>
<name>A0ABP5TRD5_9ACTN</name>
<feature type="region of interest" description="Disordered" evidence="1">
    <location>
        <begin position="22"/>
        <end position="43"/>
    </location>
</feature>
<evidence type="ECO:0008006" key="4">
    <source>
        <dbReference type="Google" id="ProtNLM"/>
    </source>
</evidence>
<reference evidence="3" key="1">
    <citation type="journal article" date="2019" name="Int. J. Syst. Evol. Microbiol.">
        <title>The Global Catalogue of Microorganisms (GCM) 10K type strain sequencing project: providing services to taxonomists for standard genome sequencing and annotation.</title>
        <authorList>
            <consortium name="The Broad Institute Genomics Platform"/>
            <consortium name="The Broad Institute Genome Sequencing Center for Infectious Disease"/>
            <person name="Wu L."/>
            <person name="Ma J."/>
        </authorList>
    </citation>
    <scope>NUCLEOTIDE SEQUENCE [LARGE SCALE GENOMIC DNA]</scope>
    <source>
        <strain evidence="3">JCM 4316</strain>
    </source>
</reference>
<evidence type="ECO:0000313" key="2">
    <source>
        <dbReference type="EMBL" id="GAA2357093.1"/>
    </source>
</evidence>
<evidence type="ECO:0000256" key="1">
    <source>
        <dbReference type="SAM" id="MobiDB-lite"/>
    </source>
</evidence>
<keyword evidence="3" id="KW-1185">Reference proteome</keyword>